<dbReference type="InterPro" id="IPR041576">
    <property type="entry name" value="Evf"/>
</dbReference>
<name>A0AAW3YUI5_9GAMM</name>
<protein>
    <recommendedName>
        <fullName evidence="1">Virulence factor Evf domain-containing protein</fullName>
    </recommendedName>
</protein>
<proteinExistence type="predicted"/>
<accession>A0AAW3YUI5</accession>
<evidence type="ECO:0000259" key="1">
    <source>
        <dbReference type="Pfam" id="PF18270"/>
    </source>
</evidence>
<feature type="domain" description="Virulence factor Evf" evidence="1">
    <location>
        <begin position="37"/>
        <end position="271"/>
    </location>
</feature>
<sequence>MNIKKDNNYQNHLINIKESDNFFQNNFNNKFFLSDYQFTDTDGLVQFVITSQIDDKVSVMKKLHEIKRAQIALSSIAAGYISRYANNFGPQYKTDIQFWSEIITKLPLMSVKSIESQSYNQEMNGVSIATNLLQLIMDIMLETCTPGLQSFANFLQRQGDAIRMGLKRNHDHYSTLTLASVIEATGLGDQVVYIPKIKLFKIDFDTTNSEVTSNCASNQKVNVKFSYSSCIALFNYQALETPEVNAAFHDFIIKNEKYSIENSDNFFSGEFKV</sequence>
<evidence type="ECO:0000313" key="2">
    <source>
        <dbReference type="EMBL" id="MBD2800719.1"/>
    </source>
</evidence>
<dbReference type="Proteomes" id="UP001193920">
    <property type="component" value="Unassembled WGS sequence"/>
</dbReference>
<reference evidence="2" key="2">
    <citation type="journal article" date="2024" name="Toxins">
        <title>Genome Sequence Analysis of Native Xenorhabdus Strains Isolated from Entomopathogenic Nematodes in Argentina.</title>
        <authorList>
            <person name="Palma L."/>
            <person name="Frizzo L."/>
            <person name="Kaiser S."/>
            <person name="Berry C."/>
            <person name="Caballero P."/>
            <person name="Bode H.B."/>
            <person name="Del Valle E.E."/>
        </authorList>
    </citation>
    <scope>NUCLEOTIDE SEQUENCE</scope>
    <source>
        <strain evidence="2">M</strain>
    </source>
</reference>
<dbReference type="EMBL" id="JACXBF010000203">
    <property type="protein sequence ID" value="MBD2800719.1"/>
    <property type="molecule type" value="Genomic_DNA"/>
</dbReference>
<organism evidence="2">
    <name type="scientific">Xenorhabdus szentirmaii</name>
    <dbReference type="NCBI Taxonomy" id="290112"/>
    <lineage>
        <taxon>Bacteria</taxon>
        <taxon>Pseudomonadati</taxon>
        <taxon>Pseudomonadota</taxon>
        <taxon>Gammaproteobacteria</taxon>
        <taxon>Enterobacterales</taxon>
        <taxon>Morganellaceae</taxon>
        <taxon>Xenorhabdus</taxon>
    </lineage>
</organism>
<dbReference type="AlphaFoldDB" id="A0AAW3YUI5"/>
<reference evidence="2" key="1">
    <citation type="submission" date="2020-09" db="EMBL/GenBank/DDBJ databases">
        <authorList>
            <person name="Palma L."/>
            <person name="Caballero P."/>
            <person name="Berry C."/>
            <person name="Del Valle E."/>
        </authorList>
    </citation>
    <scope>NUCLEOTIDE SEQUENCE</scope>
    <source>
        <strain evidence="2">M</strain>
    </source>
</reference>
<gene>
    <name evidence="2" type="ORF">ID854_09705</name>
</gene>
<dbReference type="RefSeq" id="WP_323868915.1">
    <property type="nucleotide sequence ID" value="NZ_JACXBF010000203.1"/>
</dbReference>
<comment type="caution">
    <text evidence="2">The sequence shown here is derived from an EMBL/GenBank/DDBJ whole genome shotgun (WGS) entry which is preliminary data.</text>
</comment>
<dbReference type="Pfam" id="PF18270">
    <property type="entry name" value="Evf"/>
    <property type="match status" value="1"/>
</dbReference>